<dbReference type="AlphaFoldDB" id="A0A4R3K5I7"/>
<proteinExistence type="predicted"/>
<comment type="caution">
    <text evidence="1">The sequence shown here is derived from an EMBL/GenBank/DDBJ whole genome shotgun (WGS) entry which is preliminary data.</text>
</comment>
<accession>A0A4R3K5I7</accession>
<evidence type="ECO:0000313" key="1">
    <source>
        <dbReference type="EMBL" id="TCS78094.1"/>
    </source>
</evidence>
<organism evidence="1 2">
    <name type="scientific">Muricomes intestini</name>
    <dbReference type="NCBI Taxonomy" id="1796634"/>
    <lineage>
        <taxon>Bacteria</taxon>
        <taxon>Bacillati</taxon>
        <taxon>Bacillota</taxon>
        <taxon>Clostridia</taxon>
        <taxon>Lachnospirales</taxon>
        <taxon>Lachnospiraceae</taxon>
        <taxon>Muricomes</taxon>
    </lineage>
</organism>
<evidence type="ECO:0000313" key="2">
    <source>
        <dbReference type="Proteomes" id="UP000295726"/>
    </source>
</evidence>
<reference evidence="1 2" key="1">
    <citation type="submission" date="2019-03" db="EMBL/GenBank/DDBJ databases">
        <title>Genomic Encyclopedia of Type Strains, Phase IV (KMG-IV): sequencing the most valuable type-strain genomes for metagenomic binning, comparative biology and taxonomic classification.</title>
        <authorList>
            <person name="Goeker M."/>
        </authorList>
    </citation>
    <scope>NUCLEOTIDE SEQUENCE [LARGE SCALE GENOMIC DNA]</scope>
    <source>
        <strain evidence="1 2">DSM 29489</strain>
    </source>
</reference>
<sequence>MKPNDAEVKLEDIWETILWDWIMEQAAARCAL</sequence>
<dbReference type="EMBL" id="SLZZ01000013">
    <property type="protein sequence ID" value="TCS78094.1"/>
    <property type="molecule type" value="Genomic_DNA"/>
</dbReference>
<dbReference type="Proteomes" id="UP000295726">
    <property type="component" value="Unassembled WGS sequence"/>
</dbReference>
<name>A0A4R3K5I7_9FIRM</name>
<keyword evidence="2" id="KW-1185">Reference proteome</keyword>
<gene>
    <name evidence="1" type="ORF">EDD59_11353</name>
</gene>
<protein>
    <submittedName>
        <fullName evidence="1">Uncharacterized protein</fullName>
    </submittedName>
</protein>